<reference evidence="2 3" key="1">
    <citation type="submission" date="2020-01" db="EMBL/GenBank/DDBJ databases">
        <title>Insect and environment-associated Actinomycetes.</title>
        <authorList>
            <person name="Currrie C."/>
            <person name="Chevrette M."/>
            <person name="Carlson C."/>
            <person name="Stubbendieck R."/>
            <person name="Wendt-Pienkowski E."/>
        </authorList>
    </citation>
    <scope>NUCLEOTIDE SEQUENCE [LARGE SCALE GENOMIC DNA]</scope>
    <source>
        <strain evidence="2 3">SID8386</strain>
    </source>
</reference>
<sequence length="48" mass="5348">MASHNQHRIQHLPRRRRPAAVKTGLAGESPLVREDFVLLGEGAFTVVE</sequence>
<evidence type="ECO:0000313" key="3">
    <source>
        <dbReference type="Proteomes" id="UP000470404"/>
    </source>
</evidence>
<protein>
    <submittedName>
        <fullName evidence="2">Uncharacterized protein</fullName>
    </submittedName>
</protein>
<name>A0ABX0BSF4_9PSEU</name>
<accession>A0ABX0BSF4</accession>
<dbReference type="RefSeq" id="WP_157904905.1">
    <property type="nucleotide sequence ID" value="NZ_JAAGNC010000061.1"/>
</dbReference>
<feature type="region of interest" description="Disordered" evidence="1">
    <location>
        <begin position="1"/>
        <end position="23"/>
    </location>
</feature>
<evidence type="ECO:0000256" key="1">
    <source>
        <dbReference type="SAM" id="MobiDB-lite"/>
    </source>
</evidence>
<dbReference type="Proteomes" id="UP000470404">
    <property type="component" value="Unassembled WGS sequence"/>
</dbReference>
<organism evidence="2 3">
    <name type="scientific">Amycolatopsis rubida</name>
    <dbReference type="NCBI Taxonomy" id="112413"/>
    <lineage>
        <taxon>Bacteria</taxon>
        <taxon>Bacillati</taxon>
        <taxon>Actinomycetota</taxon>
        <taxon>Actinomycetes</taxon>
        <taxon>Pseudonocardiales</taxon>
        <taxon>Pseudonocardiaceae</taxon>
        <taxon>Amycolatopsis</taxon>
    </lineage>
</organism>
<keyword evidence="3" id="KW-1185">Reference proteome</keyword>
<evidence type="ECO:0000313" key="2">
    <source>
        <dbReference type="EMBL" id="NEC55765.1"/>
    </source>
</evidence>
<dbReference type="EMBL" id="JAAGNC010000061">
    <property type="protein sequence ID" value="NEC55765.1"/>
    <property type="molecule type" value="Genomic_DNA"/>
</dbReference>
<gene>
    <name evidence="2" type="ORF">G3I59_09210</name>
</gene>
<proteinExistence type="predicted"/>
<feature type="compositionally biased region" description="Basic residues" evidence="1">
    <location>
        <begin position="1"/>
        <end position="19"/>
    </location>
</feature>
<comment type="caution">
    <text evidence="2">The sequence shown here is derived from an EMBL/GenBank/DDBJ whole genome shotgun (WGS) entry which is preliminary data.</text>
</comment>